<dbReference type="RefSeq" id="WP_038081507.1">
    <property type="nucleotide sequence ID" value="NZ_JHEG04000001.1"/>
</dbReference>
<keyword evidence="1" id="KW-0812">Transmembrane</keyword>
<evidence type="ECO:0000313" key="2">
    <source>
        <dbReference type="EMBL" id="KAF3887377.1"/>
    </source>
</evidence>
<reference evidence="3" key="1">
    <citation type="journal article" date="2015" name="Genome Announc.">
        <title>Draft Genome Sequence of Tolypothrix boutellei Strain VB521301.</title>
        <authorList>
            <person name="Chandrababunaidu M.M."/>
            <person name="Singh D."/>
            <person name="Sen D."/>
            <person name="Bhan S."/>
            <person name="Das S."/>
            <person name="Gupta A."/>
            <person name="Adhikary S.P."/>
            <person name="Tripathy S."/>
        </authorList>
    </citation>
    <scope>NUCLEOTIDE SEQUENCE</scope>
    <source>
        <strain evidence="3">VB521301</strain>
    </source>
</reference>
<dbReference type="OrthoDB" id="426215at2"/>
<protein>
    <recommendedName>
        <fullName evidence="5">Glycerophosphoryl diester phosphodiesterase membrane domain-containing protein</fullName>
    </recommendedName>
</protein>
<reference evidence="2" key="2">
    <citation type="submission" date="2019-11" db="EMBL/GenBank/DDBJ databases">
        <title>Improved Assembly of Tolypothrix boutellei genome.</title>
        <authorList>
            <person name="Sarangi A.N."/>
            <person name="Mukherjee M."/>
            <person name="Ghosh S."/>
            <person name="Singh D."/>
            <person name="Das A."/>
            <person name="Kant S."/>
            <person name="Prusty A."/>
            <person name="Tripathy S."/>
        </authorList>
    </citation>
    <scope>NUCLEOTIDE SEQUENCE</scope>
    <source>
        <strain evidence="2">VB521301</strain>
    </source>
</reference>
<accession>A0A0C1R6H7</accession>
<feature type="transmembrane region" description="Helical" evidence="1">
    <location>
        <begin position="81"/>
        <end position="114"/>
    </location>
</feature>
<dbReference type="EMBL" id="JHEG04000001">
    <property type="protein sequence ID" value="KAF3887377.1"/>
    <property type="molecule type" value="Genomic_DNA"/>
</dbReference>
<feature type="transmembrane region" description="Helical" evidence="1">
    <location>
        <begin position="234"/>
        <end position="255"/>
    </location>
</feature>
<dbReference type="EMBL" id="JHEG02000048">
    <property type="protein sequence ID" value="KIE11313.1"/>
    <property type="molecule type" value="Genomic_DNA"/>
</dbReference>
<feature type="transmembrane region" description="Helical" evidence="1">
    <location>
        <begin position="134"/>
        <end position="158"/>
    </location>
</feature>
<evidence type="ECO:0000313" key="3">
    <source>
        <dbReference type="EMBL" id="KIE11313.1"/>
    </source>
</evidence>
<feature type="transmembrane region" description="Helical" evidence="1">
    <location>
        <begin position="24"/>
        <end position="43"/>
    </location>
</feature>
<evidence type="ECO:0000313" key="4">
    <source>
        <dbReference type="Proteomes" id="UP000029738"/>
    </source>
</evidence>
<sequence>MQQLSIGNVVNLSFYLYRSHLKQYFQLAFTAHLWVLVPIYGWAKFYAIAGLISRLAFQDLIGHPETIQAAKSHVNRNFWKFLSTVIIVFLTVCILFLVFYILSSLIAGLLFIIISLVTGSSPRTMANPFSSSLFLAIIVPTVTAIYVSPFWFYTYFFVTDLPLVLDKINSFQAINRSWKLTRGHIKRILGIIFISLLITFPLLTLSWFVCSLLIGGFLGIFFQFFLNNPNNDSSLGFLLFFVLNTVTGILTMPFWQSVKAVVYYDIRCRKEGLDLKIVSRKV</sequence>
<comment type="caution">
    <text evidence="3">The sequence shown here is derived from an EMBL/GenBank/DDBJ whole genome shotgun (WGS) entry which is preliminary data.</text>
</comment>
<evidence type="ECO:0000256" key="1">
    <source>
        <dbReference type="SAM" id="Phobius"/>
    </source>
</evidence>
<feature type="transmembrane region" description="Helical" evidence="1">
    <location>
        <begin position="189"/>
        <end position="222"/>
    </location>
</feature>
<gene>
    <name evidence="3" type="ORF">DA73_0223345</name>
    <name evidence="2" type="ORF">DA73_0400019195</name>
</gene>
<dbReference type="AlphaFoldDB" id="A0A0C1R6H7"/>
<keyword evidence="1" id="KW-0472">Membrane</keyword>
<organism evidence="3">
    <name type="scientific">Tolypothrix bouteillei VB521301</name>
    <dbReference type="NCBI Taxonomy" id="1479485"/>
    <lineage>
        <taxon>Bacteria</taxon>
        <taxon>Bacillati</taxon>
        <taxon>Cyanobacteriota</taxon>
        <taxon>Cyanophyceae</taxon>
        <taxon>Nostocales</taxon>
        <taxon>Tolypothrichaceae</taxon>
        <taxon>Tolypothrix</taxon>
    </lineage>
</organism>
<keyword evidence="1" id="KW-1133">Transmembrane helix</keyword>
<proteinExistence type="predicted"/>
<name>A0A0C1R6H7_9CYAN</name>
<dbReference type="STRING" id="1479485.DA73_0223345"/>
<evidence type="ECO:0008006" key="5">
    <source>
        <dbReference type="Google" id="ProtNLM"/>
    </source>
</evidence>
<dbReference type="Proteomes" id="UP000029738">
    <property type="component" value="Unassembled WGS sequence"/>
</dbReference>
<keyword evidence="4" id="KW-1185">Reference proteome</keyword>